<name>A0A9P0LM98_ACAOB</name>
<dbReference type="Proteomes" id="UP001152888">
    <property type="component" value="Unassembled WGS sequence"/>
</dbReference>
<dbReference type="AlphaFoldDB" id="A0A9P0LM98"/>
<comment type="caution">
    <text evidence="2">The sequence shown here is derived from an EMBL/GenBank/DDBJ whole genome shotgun (WGS) entry which is preliminary data.</text>
</comment>
<protein>
    <submittedName>
        <fullName evidence="2">Uncharacterized protein</fullName>
    </submittedName>
</protein>
<dbReference type="SUPFAM" id="SSF52266">
    <property type="entry name" value="SGNH hydrolase"/>
    <property type="match status" value="1"/>
</dbReference>
<evidence type="ECO:0000313" key="3">
    <source>
        <dbReference type="Proteomes" id="UP001152888"/>
    </source>
</evidence>
<feature type="compositionally biased region" description="Polar residues" evidence="1">
    <location>
        <begin position="221"/>
        <end position="230"/>
    </location>
</feature>
<proteinExistence type="predicted"/>
<sequence length="230" mass="25684">MLSPNAQMHDIMKDALNLSSDFTKLDYILILAGSNDAHIRGCIYSESLGRIIRNMGHTNTIVATVLEWKCRRPVLNSIIQGINDQIRYTARENTANLLDIDSGLQHYHFKKNSNMFNNAGKHMICNIIKDIINSKKVNADKISKNPAVVNAILPLKKKSADECGQANQVIQEFPMLQRTSLTSSIHPGNKEQHLLPPLKQPSTSSKAKGTKAVQKSFFHRTASQKLTHSN</sequence>
<accession>A0A9P0LM98</accession>
<keyword evidence="3" id="KW-1185">Reference proteome</keyword>
<dbReference type="Gene3D" id="3.40.50.1110">
    <property type="entry name" value="SGNH hydrolase"/>
    <property type="match status" value="1"/>
</dbReference>
<organism evidence="2 3">
    <name type="scientific">Acanthoscelides obtectus</name>
    <name type="common">Bean weevil</name>
    <name type="synonym">Bruchus obtectus</name>
    <dbReference type="NCBI Taxonomy" id="200917"/>
    <lineage>
        <taxon>Eukaryota</taxon>
        <taxon>Metazoa</taxon>
        <taxon>Ecdysozoa</taxon>
        <taxon>Arthropoda</taxon>
        <taxon>Hexapoda</taxon>
        <taxon>Insecta</taxon>
        <taxon>Pterygota</taxon>
        <taxon>Neoptera</taxon>
        <taxon>Endopterygota</taxon>
        <taxon>Coleoptera</taxon>
        <taxon>Polyphaga</taxon>
        <taxon>Cucujiformia</taxon>
        <taxon>Chrysomeloidea</taxon>
        <taxon>Chrysomelidae</taxon>
        <taxon>Bruchinae</taxon>
        <taxon>Bruchini</taxon>
        <taxon>Acanthoscelides</taxon>
    </lineage>
</organism>
<feature type="region of interest" description="Disordered" evidence="1">
    <location>
        <begin position="183"/>
        <end position="230"/>
    </location>
</feature>
<dbReference type="OrthoDB" id="10564472at2759"/>
<dbReference type="InterPro" id="IPR036514">
    <property type="entry name" value="SGNH_hydro_sf"/>
</dbReference>
<evidence type="ECO:0000256" key="1">
    <source>
        <dbReference type="SAM" id="MobiDB-lite"/>
    </source>
</evidence>
<evidence type="ECO:0000313" key="2">
    <source>
        <dbReference type="EMBL" id="CAH1999548.1"/>
    </source>
</evidence>
<reference evidence="2" key="1">
    <citation type="submission" date="2022-03" db="EMBL/GenBank/DDBJ databases">
        <authorList>
            <person name="Sayadi A."/>
        </authorList>
    </citation>
    <scope>NUCLEOTIDE SEQUENCE</scope>
</reference>
<dbReference type="EMBL" id="CAKOFQ010007372">
    <property type="protein sequence ID" value="CAH1999548.1"/>
    <property type="molecule type" value="Genomic_DNA"/>
</dbReference>
<gene>
    <name evidence="2" type="ORF">ACAOBT_LOCUS25041</name>
</gene>